<dbReference type="PANTHER" id="PTHR35848">
    <property type="entry name" value="OXALATE-BINDING PROTEIN"/>
    <property type="match status" value="1"/>
</dbReference>
<dbReference type="InterPro" id="IPR014710">
    <property type="entry name" value="RmlC-like_jellyroll"/>
</dbReference>
<dbReference type="EMBL" id="CP053435">
    <property type="protein sequence ID" value="QJW88498.1"/>
    <property type="molecule type" value="Genomic_DNA"/>
</dbReference>
<dbReference type="GO" id="GO:0046872">
    <property type="term" value="F:metal ion binding"/>
    <property type="evidence" value="ECO:0007669"/>
    <property type="project" value="UniProtKB-KW"/>
</dbReference>
<dbReference type="SUPFAM" id="SSF51182">
    <property type="entry name" value="RmlC-like cupins"/>
    <property type="match status" value="1"/>
</dbReference>
<accession>A0A6M5Y164</accession>
<gene>
    <name evidence="3" type="ORF">HNV11_03475</name>
</gene>
<dbReference type="InterPro" id="IPR051610">
    <property type="entry name" value="GPI/OXD"/>
</dbReference>
<feature type="domain" description="Cupin type-2" evidence="2">
    <location>
        <begin position="49"/>
        <end position="107"/>
    </location>
</feature>
<dbReference type="InterPro" id="IPR013096">
    <property type="entry name" value="Cupin_2"/>
</dbReference>
<evidence type="ECO:0000313" key="4">
    <source>
        <dbReference type="Proteomes" id="UP000502756"/>
    </source>
</evidence>
<dbReference type="KEGG" id="stae:HNV11_03475"/>
<dbReference type="AlphaFoldDB" id="A0A6M5Y164"/>
<dbReference type="Proteomes" id="UP000502756">
    <property type="component" value="Chromosome"/>
</dbReference>
<keyword evidence="1" id="KW-0479">Metal-binding</keyword>
<dbReference type="PANTHER" id="PTHR35848:SF6">
    <property type="entry name" value="CUPIN TYPE-2 DOMAIN-CONTAINING PROTEIN"/>
    <property type="match status" value="1"/>
</dbReference>
<keyword evidence="4" id="KW-1185">Reference proteome</keyword>
<evidence type="ECO:0000259" key="2">
    <source>
        <dbReference type="Pfam" id="PF07883"/>
    </source>
</evidence>
<evidence type="ECO:0000313" key="3">
    <source>
        <dbReference type="EMBL" id="QJW88498.1"/>
    </source>
</evidence>
<dbReference type="Pfam" id="PF07883">
    <property type="entry name" value="Cupin_2"/>
    <property type="match status" value="1"/>
</dbReference>
<organism evidence="3 4">
    <name type="scientific">Spirosoma taeanense</name>
    <dbReference type="NCBI Taxonomy" id="2735870"/>
    <lineage>
        <taxon>Bacteria</taxon>
        <taxon>Pseudomonadati</taxon>
        <taxon>Bacteroidota</taxon>
        <taxon>Cytophagia</taxon>
        <taxon>Cytophagales</taxon>
        <taxon>Cytophagaceae</taxon>
        <taxon>Spirosoma</taxon>
    </lineage>
</organism>
<sequence>MDTITAVISSLASESTAHLQGSKKVFLRNSDTPTNLTQVAHGTFRAADYCELHSHATMEEVFFFMSGKGIYTVGDQQIPLEKGVFVRIPAGVSHRLEAVGDEPLEYVYFGVATE</sequence>
<name>A0A6M5Y164_9BACT</name>
<dbReference type="Gene3D" id="2.60.120.10">
    <property type="entry name" value="Jelly Rolls"/>
    <property type="match status" value="1"/>
</dbReference>
<dbReference type="InterPro" id="IPR011051">
    <property type="entry name" value="RmlC_Cupin_sf"/>
</dbReference>
<protein>
    <submittedName>
        <fullName evidence="3">Cupin domain-containing protein</fullName>
    </submittedName>
</protein>
<evidence type="ECO:0000256" key="1">
    <source>
        <dbReference type="ARBA" id="ARBA00022723"/>
    </source>
</evidence>
<reference evidence="3 4" key="1">
    <citation type="submission" date="2020-05" db="EMBL/GenBank/DDBJ databases">
        <title>Genome sequencing of Spirosoma sp. TS118.</title>
        <authorList>
            <person name="Lee J.-H."/>
            <person name="Jeong S."/>
            <person name="Zhao L."/>
            <person name="Jung J.-H."/>
            <person name="Kim M.-K."/>
            <person name="Lim S."/>
        </authorList>
    </citation>
    <scope>NUCLEOTIDE SEQUENCE [LARGE SCALE GENOMIC DNA]</scope>
    <source>
        <strain evidence="3 4">TS118</strain>
    </source>
</reference>
<proteinExistence type="predicted"/>